<comment type="caution">
    <text evidence="3">The sequence shown here is derived from an EMBL/GenBank/DDBJ whole genome shotgun (WGS) entry which is preliminary data.</text>
</comment>
<dbReference type="PANTHER" id="PTHR43384">
    <property type="entry name" value="SEPTUM SITE-DETERMINING PROTEIN MIND HOMOLOG, CHLOROPLASTIC-RELATED"/>
    <property type="match status" value="1"/>
</dbReference>
<keyword evidence="4" id="KW-1185">Reference proteome</keyword>
<dbReference type="InterPro" id="IPR025501">
    <property type="entry name" value="MinD_FleN"/>
</dbReference>
<dbReference type="InterPro" id="IPR050625">
    <property type="entry name" value="ParA/MinD_ATPase"/>
</dbReference>
<evidence type="ECO:0000256" key="2">
    <source>
        <dbReference type="ARBA" id="ARBA00022840"/>
    </source>
</evidence>
<dbReference type="Gene3D" id="3.40.50.300">
    <property type="entry name" value="P-loop containing nucleotide triphosphate hydrolases"/>
    <property type="match status" value="1"/>
</dbReference>
<dbReference type="Pfam" id="PF10609">
    <property type="entry name" value="ParA"/>
    <property type="match status" value="1"/>
</dbReference>
<gene>
    <name evidence="3" type="primary">ylxH</name>
    <name evidence="3" type="ORF">SIID45300_02081</name>
</gene>
<name>A0ABQ0CA34_9PROT</name>
<dbReference type="InterPro" id="IPR033756">
    <property type="entry name" value="YlxH/NBP35"/>
</dbReference>
<dbReference type="InterPro" id="IPR027417">
    <property type="entry name" value="P-loop_NTPase"/>
</dbReference>
<protein>
    <submittedName>
        <fullName evidence="3">Flagellum site-determining protein YlxH</fullName>
    </submittedName>
</protein>
<organism evidence="3 4">
    <name type="scientific">Candidatus Magnetaquiglobus chichijimensis</name>
    <dbReference type="NCBI Taxonomy" id="3141448"/>
    <lineage>
        <taxon>Bacteria</taxon>
        <taxon>Pseudomonadati</taxon>
        <taxon>Pseudomonadota</taxon>
        <taxon>Magnetococcia</taxon>
        <taxon>Magnetococcales</taxon>
        <taxon>Candidatus Magnetaquicoccaceae</taxon>
        <taxon>Candidatus Magnetaquiglobus</taxon>
    </lineage>
</organism>
<proteinExistence type="predicted"/>
<dbReference type="RefSeq" id="WP_420905442.1">
    <property type="nucleotide sequence ID" value="NZ_BAAFGK010000004.1"/>
</dbReference>
<dbReference type="PANTHER" id="PTHR43384:SF4">
    <property type="entry name" value="CELLULOSE BIOSYNTHESIS PROTEIN BCSQ-RELATED"/>
    <property type="match status" value="1"/>
</dbReference>
<keyword evidence="1" id="KW-0547">Nucleotide-binding</keyword>
<dbReference type="Proteomes" id="UP001628193">
    <property type="component" value="Unassembled WGS sequence"/>
</dbReference>
<dbReference type="SUPFAM" id="SSF52540">
    <property type="entry name" value="P-loop containing nucleoside triphosphate hydrolases"/>
    <property type="match status" value="1"/>
</dbReference>
<dbReference type="InterPro" id="IPR033875">
    <property type="entry name" value="FlhG"/>
</dbReference>
<dbReference type="PIRSF" id="PIRSF003092">
    <property type="entry name" value="MinD"/>
    <property type="match status" value="1"/>
</dbReference>
<accession>A0ABQ0CA34</accession>
<evidence type="ECO:0000256" key="1">
    <source>
        <dbReference type="ARBA" id="ARBA00022741"/>
    </source>
</evidence>
<dbReference type="EMBL" id="BAAFGK010000004">
    <property type="protein sequence ID" value="GAB0057749.1"/>
    <property type="molecule type" value="Genomic_DNA"/>
</dbReference>
<dbReference type="CDD" id="cd02038">
    <property type="entry name" value="FlhG-like"/>
    <property type="match status" value="1"/>
</dbReference>
<evidence type="ECO:0000313" key="4">
    <source>
        <dbReference type="Proteomes" id="UP001628193"/>
    </source>
</evidence>
<sequence length="316" mass="34767">MIKDLDNQVATLKELAERRKAAGMVKGALSAPPVNEELSQRKVPHTMAITSGKGGVGKTLITVNLAIQYARQGLKVLLIDADLGLANIDVVLGIEAPQFTIQDVLEDRLTLDQVAIQGPEGITILPAASGVAGLSALTEEQKLSLMDHIDRWNADFDVVLVDTGAGISENVRFFVLAVERIMVIATPDPTSVTDAYALMKVLFLNHRASHFDLVVNQARDEAEAKDVFRTLAQVADKFLNVVLNFVGSVPEDALLAQSVRVQKPVSITHPEAPVSKSFQKIATSLMRLWREKRHEEGRMIFFWRRLLDDTLMHSES</sequence>
<keyword evidence="2" id="KW-0067">ATP-binding</keyword>
<reference evidence="3 4" key="1">
    <citation type="submission" date="2024-09" db="EMBL/GenBank/DDBJ databases">
        <title>Draft genome sequence of Candidatus Magnetaquicoccaceae bacterium FCR-1.</title>
        <authorList>
            <person name="Shimoshige H."/>
            <person name="Shimamura S."/>
            <person name="Taoka A."/>
            <person name="Kobayashi H."/>
            <person name="Maekawa T."/>
        </authorList>
    </citation>
    <scope>NUCLEOTIDE SEQUENCE [LARGE SCALE GENOMIC DNA]</scope>
    <source>
        <strain evidence="3 4">FCR-1</strain>
    </source>
</reference>
<evidence type="ECO:0000313" key="3">
    <source>
        <dbReference type="EMBL" id="GAB0057749.1"/>
    </source>
</evidence>